<dbReference type="PANTHER" id="PTHR23303">
    <property type="entry name" value="CARBOXYPEPTIDASE REGULATORY REGION-CONTAINING"/>
    <property type="match status" value="1"/>
</dbReference>
<feature type="region of interest" description="Disordered" evidence="2">
    <location>
        <begin position="454"/>
        <end position="473"/>
    </location>
</feature>
<dbReference type="SUPFAM" id="SSF49452">
    <property type="entry name" value="Starch-binding domain-like"/>
    <property type="match status" value="2"/>
</dbReference>
<evidence type="ECO:0000256" key="2">
    <source>
        <dbReference type="SAM" id="MobiDB-lite"/>
    </source>
</evidence>
<dbReference type="STRING" id="1278073.MYSTI_00123"/>
<name>L7U1M3_MYXSD</name>
<reference evidence="3 4" key="1">
    <citation type="journal article" date="2013" name="Genome Announc.">
        <title>Complete genome sequence of Myxococcus stipitatus strain DSM 14675, a fruiting myxobacterium.</title>
        <authorList>
            <person name="Huntley S."/>
            <person name="Kneip S."/>
            <person name="Treuner-Lange A."/>
            <person name="Sogaard-Andersen L."/>
        </authorList>
    </citation>
    <scope>NUCLEOTIDE SEQUENCE [LARGE SCALE GENOMIC DNA]</scope>
    <source>
        <strain evidence="4">DSM 14675 / JCM 12634 / Mx s8</strain>
    </source>
</reference>
<dbReference type="InterPro" id="IPR013784">
    <property type="entry name" value="Carb-bd-like_fold"/>
</dbReference>
<keyword evidence="1" id="KW-0732">Signal</keyword>
<dbReference type="Gene3D" id="2.60.40.1120">
    <property type="entry name" value="Carboxypeptidase-like, regulatory domain"/>
    <property type="match status" value="5"/>
</dbReference>
<dbReference type="eggNOG" id="COG4932">
    <property type="taxonomic scope" value="Bacteria"/>
</dbReference>
<dbReference type="KEGG" id="msd:MYSTI_00123"/>
<feature type="compositionally biased region" description="Basic and acidic residues" evidence="2">
    <location>
        <begin position="454"/>
        <end position="464"/>
    </location>
</feature>
<organism evidence="3 4">
    <name type="scientific">Myxococcus stipitatus (strain DSM 14675 / JCM 12634 / Mx s8)</name>
    <dbReference type="NCBI Taxonomy" id="1278073"/>
    <lineage>
        <taxon>Bacteria</taxon>
        <taxon>Pseudomonadati</taxon>
        <taxon>Myxococcota</taxon>
        <taxon>Myxococcia</taxon>
        <taxon>Myxococcales</taxon>
        <taxon>Cystobacterineae</taxon>
        <taxon>Myxococcaceae</taxon>
        <taxon>Myxococcus</taxon>
    </lineage>
</organism>
<feature type="compositionally biased region" description="Low complexity" evidence="2">
    <location>
        <begin position="30"/>
        <end position="46"/>
    </location>
</feature>
<accession>L7U1M3</accession>
<dbReference type="GO" id="GO:0030246">
    <property type="term" value="F:carbohydrate binding"/>
    <property type="evidence" value="ECO:0007669"/>
    <property type="project" value="InterPro"/>
</dbReference>
<evidence type="ECO:0008006" key="5">
    <source>
        <dbReference type="Google" id="ProtNLM"/>
    </source>
</evidence>
<dbReference type="Pfam" id="PF13620">
    <property type="entry name" value="CarboxypepD_reg"/>
    <property type="match status" value="3"/>
</dbReference>
<keyword evidence="4" id="KW-1185">Reference proteome</keyword>
<dbReference type="PANTHER" id="PTHR23303:SF14">
    <property type="entry name" value="BOS COMPLEX SUBUNIT NOMO1-RELATED"/>
    <property type="match status" value="1"/>
</dbReference>
<evidence type="ECO:0000256" key="1">
    <source>
        <dbReference type="ARBA" id="ARBA00022729"/>
    </source>
</evidence>
<dbReference type="EMBL" id="CP004025">
    <property type="protein sequence ID" value="AGC41482.1"/>
    <property type="molecule type" value="Genomic_DNA"/>
</dbReference>
<sequence length="1100" mass="118634">MRRPSAVALMLGVLALGSVVAVLAFRTASHEAPPAAASRPSATRPATPREPTPPPKGALSLHGRVLREDQSPAAGVEVSATRSIPGESLSGRPCGKDAATPLSSARCEDVRALLEVMDDGSGAAPVVGRTTTAADGSFTLEGLTEGPVALWALSPRGAAVELTVAAGARDVTLVLARALHGQGRVIDEAARPVGNASVTLFHLEHSRFFEAFTDKDGRFTLGPVPSGEYTLVVFSPGLLPLWVPDLFLEGLHEEELVLHRPRSIIGQVLQDERPVAGAEVETHDASHRQVTDAHGRFTLENLAPGRFILWARHGDQQGEAVTELEEEQDRAEVTVRLGTLFRVVGTVRDEAGKPIPDALVEMSPAQEVLRTRSIHATTKEDGGFVLDRAPLDRMSFSAWAEGFQQTEPQSLVVTADMPPVDFVMKRAFVVEGIVTDPEGKPLAEALVTGVKRERALRPLHERPSESPYEQSETADSYTNEQGHFLLNLTEPGLHLITPEAEGFVGASVEVEAPARDVRLVMNPGARLQGLVVDARGEPIPEVTLTLHDAKEKEMLVSMGPSDEHGRFSVGGLPAGGPYLLVAEFEVGGVHRTSLPVELRDRETTKVTVRMNTGLSVSGIVVDEAGIPVADVGVHGASLEQTLARMAEESVSDSVVPSIATTDAQGRFTLHHVPPGSCRLMIQKQGYVLRGEPASDEEPAPHEPQVLVPAGATGVRLVLRYQGSVRGRLMREDYSPITRFNINEEPRRDPLGAFRVLVDQPGDMTLTLEAPGLTRLVREVHVAAGQDVDLGDVVLKAGRRVRGRVLDTRTGQPLFGVEIEASTPPSLSPDRDPEAYVAPLALATTGAGGVFELPPLEPGPLLLKFRHPEYLSHEEHVGPADTELETRLSAGARLEGSVVDRRGRPVQSHVGITPLSPQGEDTRYKYTRGKQGMFIASGLMPGDYAIAPTEAENAEGRPISFLPRLVSLGPSESKTLQFQERVGPATLQLRLAEANRNPEDPFGGIAFIKVHLLPAPLPPLTSRRQWEQLSTALAVPRLDDPTTLEEHLTFPELPLGRYTFVMRGTNVRTRQVMLHREEVELSSAGITPVDLRPRWVPLSDP</sequence>
<proteinExistence type="predicted"/>
<dbReference type="PROSITE" id="PS50096">
    <property type="entry name" value="IQ"/>
    <property type="match status" value="1"/>
</dbReference>
<dbReference type="InterPro" id="IPR051417">
    <property type="entry name" value="SDr/BOS_complex"/>
</dbReference>
<feature type="region of interest" description="Disordered" evidence="2">
    <location>
        <begin position="30"/>
        <end position="100"/>
    </location>
</feature>
<dbReference type="PATRIC" id="fig|1278073.3.peg.131"/>
<dbReference type="InterPro" id="IPR008969">
    <property type="entry name" value="CarboxyPept-like_regulatory"/>
</dbReference>
<protein>
    <recommendedName>
        <fullName evidence="5">Carboxypeptidase regulatory-like domain-containing protein</fullName>
    </recommendedName>
</protein>
<evidence type="ECO:0000313" key="4">
    <source>
        <dbReference type="Proteomes" id="UP000011131"/>
    </source>
</evidence>
<evidence type="ECO:0000313" key="3">
    <source>
        <dbReference type="EMBL" id="AGC41482.1"/>
    </source>
</evidence>
<dbReference type="AlphaFoldDB" id="L7U1M3"/>
<dbReference type="SUPFAM" id="SSF49464">
    <property type="entry name" value="Carboxypeptidase regulatory domain-like"/>
    <property type="match status" value="5"/>
</dbReference>
<dbReference type="HOGENOM" id="CLU_009622_0_0_7"/>
<gene>
    <name evidence="3" type="ordered locus">MYSTI_00123</name>
</gene>
<dbReference type="Proteomes" id="UP000011131">
    <property type="component" value="Chromosome"/>
</dbReference>